<evidence type="ECO:0000313" key="3">
    <source>
        <dbReference type="EMBL" id="GMI38525.1"/>
    </source>
</evidence>
<evidence type="ECO:0000313" key="4">
    <source>
        <dbReference type="Proteomes" id="UP001165060"/>
    </source>
</evidence>
<dbReference type="SUPFAM" id="SSF81606">
    <property type="entry name" value="PP2C-like"/>
    <property type="match status" value="1"/>
</dbReference>
<feature type="compositionally biased region" description="Low complexity" evidence="1">
    <location>
        <begin position="1"/>
        <end position="23"/>
    </location>
</feature>
<name>A0ABQ6N2Z6_9STRA</name>
<dbReference type="Gene3D" id="3.60.40.10">
    <property type="entry name" value="PPM-type phosphatase domain"/>
    <property type="match status" value="1"/>
</dbReference>
<dbReference type="PROSITE" id="PS51746">
    <property type="entry name" value="PPM_2"/>
    <property type="match status" value="1"/>
</dbReference>
<gene>
    <name evidence="3" type="ORF">TeGR_g191</name>
</gene>
<evidence type="ECO:0000259" key="2">
    <source>
        <dbReference type="PROSITE" id="PS51746"/>
    </source>
</evidence>
<comment type="caution">
    <text evidence="3">The sequence shown here is derived from an EMBL/GenBank/DDBJ whole genome shotgun (WGS) entry which is preliminary data.</text>
</comment>
<reference evidence="3 4" key="1">
    <citation type="journal article" date="2023" name="Commun. Biol.">
        <title>Genome analysis of Parmales, the sister group of diatoms, reveals the evolutionary specialization of diatoms from phago-mixotrophs to photoautotrophs.</title>
        <authorList>
            <person name="Ban H."/>
            <person name="Sato S."/>
            <person name="Yoshikawa S."/>
            <person name="Yamada K."/>
            <person name="Nakamura Y."/>
            <person name="Ichinomiya M."/>
            <person name="Sato N."/>
            <person name="Blanc-Mathieu R."/>
            <person name="Endo H."/>
            <person name="Kuwata A."/>
            <person name="Ogata H."/>
        </authorList>
    </citation>
    <scope>NUCLEOTIDE SEQUENCE [LARGE SCALE GENOMIC DNA]</scope>
</reference>
<dbReference type="Pfam" id="PF00481">
    <property type="entry name" value="PP2C"/>
    <property type="match status" value="1"/>
</dbReference>
<proteinExistence type="predicted"/>
<evidence type="ECO:0000256" key="1">
    <source>
        <dbReference type="SAM" id="MobiDB-lite"/>
    </source>
</evidence>
<keyword evidence="4" id="KW-1185">Reference proteome</keyword>
<dbReference type="EMBL" id="BRYB01003544">
    <property type="protein sequence ID" value="GMI38525.1"/>
    <property type="molecule type" value="Genomic_DNA"/>
</dbReference>
<organism evidence="3 4">
    <name type="scientific">Tetraparma gracilis</name>
    <dbReference type="NCBI Taxonomy" id="2962635"/>
    <lineage>
        <taxon>Eukaryota</taxon>
        <taxon>Sar</taxon>
        <taxon>Stramenopiles</taxon>
        <taxon>Ochrophyta</taxon>
        <taxon>Bolidophyceae</taxon>
        <taxon>Parmales</taxon>
        <taxon>Triparmaceae</taxon>
        <taxon>Tetraparma</taxon>
    </lineage>
</organism>
<dbReference type="InterPro" id="IPR036457">
    <property type="entry name" value="PPM-type-like_dom_sf"/>
</dbReference>
<protein>
    <recommendedName>
        <fullName evidence="2">PPM-type phosphatase domain-containing protein</fullName>
    </recommendedName>
</protein>
<sequence>MTSLTSSSGSSAILASSGATGSSCPRPSSCSLATRTARSTRALLPGTFRRSLTMASIGFTAFLCPRRTASSSRSAHCVSSWSDRSGAPNACLWHRAPYGRPASDGRLWLRAKAWEATKARVAGRPARERRSHTSKAEIPIEETSDADRPDRLRSRLHFIAALWPILPRQEPPDWTIWRGYKEWGKASVSDQLVTCKPEILVYPTDATVDDDEFILICCDGVWDVMTSQDAVDYVHKVMEEGATDLGVALEMLLERCLELGSLDNMTAAIIAFPGMCRQYDYFRKKAKSSACTVS</sequence>
<dbReference type="CDD" id="cd00143">
    <property type="entry name" value="PP2Cc"/>
    <property type="match status" value="1"/>
</dbReference>
<accession>A0ABQ6N2Z6</accession>
<dbReference type="Proteomes" id="UP001165060">
    <property type="component" value="Unassembled WGS sequence"/>
</dbReference>
<dbReference type="InterPro" id="IPR001932">
    <property type="entry name" value="PPM-type_phosphatase-like_dom"/>
</dbReference>
<feature type="region of interest" description="Disordered" evidence="1">
    <location>
        <begin position="120"/>
        <end position="146"/>
    </location>
</feature>
<feature type="domain" description="PPM-type phosphatase" evidence="2">
    <location>
        <begin position="1"/>
        <end position="272"/>
    </location>
</feature>
<feature type="region of interest" description="Disordered" evidence="1">
    <location>
        <begin position="1"/>
        <end position="30"/>
    </location>
</feature>